<organism evidence="2 3">
    <name type="scientific">Reichenbachiella ulvae</name>
    <dbReference type="NCBI Taxonomy" id="2980104"/>
    <lineage>
        <taxon>Bacteria</taxon>
        <taxon>Pseudomonadati</taxon>
        <taxon>Bacteroidota</taxon>
        <taxon>Cytophagia</taxon>
        <taxon>Cytophagales</taxon>
        <taxon>Reichenbachiellaceae</taxon>
        <taxon>Reichenbachiella</taxon>
    </lineage>
</organism>
<evidence type="ECO:0000313" key="2">
    <source>
        <dbReference type="EMBL" id="MCV9388100.1"/>
    </source>
</evidence>
<comment type="similarity">
    <text evidence="1">Belongs to the short-chain dehydrogenases/reductases (SDR) family.</text>
</comment>
<dbReference type="PRINTS" id="PR00081">
    <property type="entry name" value="GDHRDH"/>
</dbReference>
<dbReference type="PANTHER" id="PTHR42760:SF53">
    <property type="entry name" value="BLR4183 PROTEIN"/>
    <property type="match status" value="1"/>
</dbReference>
<proteinExistence type="inferred from homology"/>
<protein>
    <submittedName>
        <fullName evidence="2">SDR family oxidoreductase</fullName>
    </submittedName>
</protein>
<dbReference type="InterPro" id="IPR002347">
    <property type="entry name" value="SDR_fam"/>
</dbReference>
<evidence type="ECO:0000256" key="1">
    <source>
        <dbReference type="ARBA" id="ARBA00006484"/>
    </source>
</evidence>
<evidence type="ECO:0000313" key="3">
    <source>
        <dbReference type="Proteomes" id="UP001300692"/>
    </source>
</evidence>
<gene>
    <name evidence="2" type="ORF">N7U62_15570</name>
</gene>
<dbReference type="RefSeq" id="WP_264138926.1">
    <property type="nucleotide sequence ID" value="NZ_JAOYOD010000001.1"/>
</dbReference>
<dbReference type="SUPFAM" id="SSF51735">
    <property type="entry name" value="NAD(P)-binding Rossmann-fold domains"/>
    <property type="match status" value="1"/>
</dbReference>
<dbReference type="PRINTS" id="PR00080">
    <property type="entry name" value="SDRFAMILY"/>
</dbReference>
<dbReference type="EMBL" id="JAOYOD010000001">
    <property type="protein sequence ID" value="MCV9388100.1"/>
    <property type="molecule type" value="Genomic_DNA"/>
</dbReference>
<dbReference type="Proteomes" id="UP001300692">
    <property type="component" value="Unassembled WGS sequence"/>
</dbReference>
<name>A0ABT3CWL8_9BACT</name>
<accession>A0ABT3CWL8</accession>
<comment type="caution">
    <text evidence="2">The sequence shown here is derived from an EMBL/GenBank/DDBJ whole genome shotgun (WGS) entry which is preliminary data.</text>
</comment>
<keyword evidence="3" id="KW-1185">Reference proteome</keyword>
<dbReference type="Gene3D" id="3.40.50.720">
    <property type="entry name" value="NAD(P)-binding Rossmann-like Domain"/>
    <property type="match status" value="1"/>
</dbReference>
<dbReference type="InterPro" id="IPR036291">
    <property type="entry name" value="NAD(P)-bd_dom_sf"/>
</dbReference>
<dbReference type="PANTHER" id="PTHR42760">
    <property type="entry name" value="SHORT-CHAIN DEHYDROGENASES/REDUCTASES FAMILY MEMBER"/>
    <property type="match status" value="1"/>
</dbReference>
<dbReference type="Pfam" id="PF13561">
    <property type="entry name" value="adh_short_C2"/>
    <property type="match status" value="1"/>
</dbReference>
<sequence>MRKRKIALVTGGSRGLGRDMAINLAKKGLDVILTYHSNLSAAEEVVASVQAEGANGYALSLDSSDTKGFDDFYQRLSDYLQSNYDNPHFDYLINNAGTGIYQPFAETTEEQFDEMMNIHLKGVYFLTQKALPFLNNGSSIINISSGLARFTLPGSSAYASMKGAIEVFTRYLAKELGSRGITANVVAPGAVATDFGGGENKTNEKKRSLVAGATALGRVGEPEDIGGIVAFLCTEEAHWINAQRIEASGGTLI</sequence>
<reference evidence="2 3" key="1">
    <citation type="submission" date="2022-10" db="EMBL/GenBank/DDBJ databases">
        <title>Comparative genomics and taxonomic characterization of three novel marine species of genus Reichenbachiella exhibiting antioxidant and polysaccharide degradation activities.</title>
        <authorList>
            <person name="Muhammad N."/>
            <person name="Lee Y.-J."/>
            <person name="Ko J."/>
            <person name="Kim S.-G."/>
        </authorList>
    </citation>
    <scope>NUCLEOTIDE SEQUENCE [LARGE SCALE GENOMIC DNA]</scope>
    <source>
        <strain evidence="2 3">ABR2-5</strain>
    </source>
</reference>